<dbReference type="EMBL" id="JAGGLV010000010">
    <property type="protein sequence ID" value="MBP2113267.1"/>
    <property type="molecule type" value="Genomic_DNA"/>
</dbReference>
<proteinExistence type="predicted"/>
<evidence type="ECO:0000256" key="1">
    <source>
        <dbReference type="SAM" id="Phobius"/>
    </source>
</evidence>
<organism evidence="2 3">
    <name type="scientific">Paenibacillus silagei</name>
    <dbReference type="NCBI Taxonomy" id="1670801"/>
    <lineage>
        <taxon>Bacteria</taxon>
        <taxon>Bacillati</taxon>
        <taxon>Bacillota</taxon>
        <taxon>Bacilli</taxon>
        <taxon>Bacillales</taxon>
        <taxon>Paenibacillaceae</taxon>
        <taxon>Paenibacillus</taxon>
    </lineage>
</organism>
<accession>A0ABS4NT77</accession>
<keyword evidence="3" id="KW-1185">Reference proteome</keyword>
<keyword evidence="1" id="KW-0812">Transmembrane</keyword>
<evidence type="ECO:0000313" key="2">
    <source>
        <dbReference type="EMBL" id="MBP2113267.1"/>
    </source>
</evidence>
<sequence length="113" mass="12555">MKTRGKLQVIAGFLMLAAIITLHDVLENQNLRIVLSITVAVGAAYFLSKISLPQQVSGRTMTVGLVSLLVFTCAYHVLLSVVLEQSIFANGFWIFLCVIYLLIWMRARLSPSK</sequence>
<dbReference type="RefSeq" id="WP_209875133.1">
    <property type="nucleotide sequence ID" value="NZ_JAGGLV010000010.1"/>
</dbReference>
<protein>
    <submittedName>
        <fullName evidence="2">Uncharacterized protein</fullName>
    </submittedName>
</protein>
<evidence type="ECO:0000313" key="3">
    <source>
        <dbReference type="Proteomes" id="UP000773462"/>
    </source>
</evidence>
<keyword evidence="1" id="KW-0472">Membrane</keyword>
<dbReference type="Proteomes" id="UP000773462">
    <property type="component" value="Unassembled WGS sequence"/>
</dbReference>
<feature type="transmembrane region" description="Helical" evidence="1">
    <location>
        <begin position="60"/>
        <end position="81"/>
    </location>
</feature>
<keyword evidence="1" id="KW-1133">Transmembrane helix</keyword>
<gene>
    <name evidence="2" type="ORF">J2Z70_003426</name>
</gene>
<reference evidence="2 3" key="1">
    <citation type="submission" date="2021-03" db="EMBL/GenBank/DDBJ databases">
        <title>Genomic Encyclopedia of Type Strains, Phase IV (KMG-IV): sequencing the most valuable type-strain genomes for metagenomic binning, comparative biology and taxonomic classification.</title>
        <authorList>
            <person name="Goeker M."/>
        </authorList>
    </citation>
    <scope>NUCLEOTIDE SEQUENCE [LARGE SCALE GENOMIC DNA]</scope>
    <source>
        <strain evidence="2 3">DSM 101953</strain>
    </source>
</reference>
<feature type="transmembrane region" description="Helical" evidence="1">
    <location>
        <begin position="31"/>
        <end position="48"/>
    </location>
</feature>
<feature type="transmembrane region" description="Helical" evidence="1">
    <location>
        <begin position="87"/>
        <end position="105"/>
    </location>
</feature>
<feature type="transmembrane region" description="Helical" evidence="1">
    <location>
        <begin position="7"/>
        <end position="25"/>
    </location>
</feature>
<comment type="caution">
    <text evidence="2">The sequence shown here is derived from an EMBL/GenBank/DDBJ whole genome shotgun (WGS) entry which is preliminary data.</text>
</comment>
<name>A0ABS4NT77_9BACL</name>